<dbReference type="PRINTS" id="PR00837">
    <property type="entry name" value="V5TPXLIKE"/>
</dbReference>
<proteinExistence type="evidence at transcript level"/>
<evidence type="ECO:0000313" key="3">
    <source>
        <dbReference type="EMBL" id="ALA23460.1"/>
    </source>
</evidence>
<dbReference type="Gene3D" id="3.40.33.10">
    <property type="entry name" value="CAP"/>
    <property type="match status" value="2"/>
</dbReference>
<evidence type="ECO:0000259" key="2">
    <source>
        <dbReference type="SMART" id="SM00198"/>
    </source>
</evidence>
<protein>
    <submittedName>
        <fullName evidence="3">Cap-26</fullName>
    </submittedName>
</protein>
<keyword evidence="1" id="KW-0732">Signal</keyword>
<dbReference type="PANTHER" id="PTHR10334">
    <property type="entry name" value="CYSTEINE-RICH SECRETORY PROTEIN-RELATED"/>
    <property type="match status" value="1"/>
</dbReference>
<dbReference type="InterPro" id="IPR035940">
    <property type="entry name" value="CAP_sf"/>
</dbReference>
<dbReference type="AlphaFoldDB" id="A0A0K2DSJ5"/>
<dbReference type="SMART" id="SM00198">
    <property type="entry name" value="SCP"/>
    <property type="match status" value="1"/>
</dbReference>
<dbReference type="InterPro" id="IPR014044">
    <property type="entry name" value="CAP_dom"/>
</dbReference>
<feature type="chain" id="PRO_5005475213" evidence="1">
    <location>
        <begin position="18"/>
        <end position="258"/>
    </location>
</feature>
<name>A0A0K2DSJ5_HAECO</name>
<accession>A0A0K2DSJ5</accession>
<dbReference type="Pfam" id="PF00188">
    <property type="entry name" value="CAP"/>
    <property type="match status" value="1"/>
</dbReference>
<reference evidence="3" key="1">
    <citation type="journal article" date="2015" name="Biotechnol. Adv.">
        <title>The barber's pole worm CAP protein superfamily - A basis for fundamental discovery and biotechnology advances.</title>
        <authorList>
            <person name="Mohandas N."/>
            <person name="Young N.D."/>
            <person name="Jabbar A."/>
            <person name="Korhonen P.K."/>
            <person name="Koehler A.V."/>
            <person name="Amani P."/>
            <person name="Hall R.S."/>
            <person name="Sternberg P.W."/>
            <person name="Jex A.R."/>
            <person name="Hofmann A."/>
            <person name="Gasser R.B."/>
        </authorList>
    </citation>
    <scope>NUCLEOTIDE SEQUENCE</scope>
    <source>
        <strain evidence="3">Haecon-5</strain>
    </source>
</reference>
<dbReference type="SUPFAM" id="SSF55797">
    <property type="entry name" value="PR-1-like"/>
    <property type="match status" value="2"/>
</dbReference>
<sequence length="258" mass="29286">MFLYVFSYIMLVPFCFGRANSSQHNGTKRILPPQRFRVEVPKNRCGDREIDDTTRDAYLNQHNEYRSILARGGGFNGNLLGYAPEAQNMQKMVYDCSAEKSALKHAKTCSGELSDKSTRPGFKENIIKLFKNYLNDTDVGKHASFRWWKELSLYGVNIEMRFTSEIRYRQTQIVTHFTKMAWHNNARLGCGHQRCDGFIFAVCHRCGCGHHRCDGFIFAVCHYGPGGNVIGENIYNPGPTCSNCPGNTTCDNKTGLCH</sequence>
<dbReference type="CDD" id="cd05380">
    <property type="entry name" value="CAP_euk"/>
    <property type="match status" value="1"/>
</dbReference>
<organism evidence="3">
    <name type="scientific">Haemonchus contortus</name>
    <name type="common">Barber pole worm</name>
    <dbReference type="NCBI Taxonomy" id="6289"/>
    <lineage>
        <taxon>Eukaryota</taxon>
        <taxon>Metazoa</taxon>
        <taxon>Ecdysozoa</taxon>
        <taxon>Nematoda</taxon>
        <taxon>Chromadorea</taxon>
        <taxon>Rhabditida</taxon>
        <taxon>Rhabditina</taxon>
        <taxon>Rhabditomorpha</taxon>
        <taxon>Strongyloidea</taxon>
        <taxon>Trichostrongylidae</taxon>
        <taxon>Haemonchus</taxon>
    </lineage>
</organism>
<feature type="signal peptide" evidence="1">
    <location>
        <begin position="1"/>
        <end position="17"/>
    </location>
</feature>
<dbReference type="EMBL" id="KT361561">
    <property type="protein sequence ID" value="ALA23460.1"/>
    <property type="molecule type" value="mRNA"/>
</dbReference>
<feature type="domain" description="SCP" evidence="2">
    <location>
        <begin position="53"/>
        <end position="231"/>
    </location>
</feature>
<dbReference type="InterPro" id="IPR001283">
    <property type="entry name" value="CRISP-related"/>
</dbReference>
<evidence type="ECO:0000256" key="1">
    <source>
        <dbReference type="SAM" id="SignalP"/>
    </source>
</evidence>